<evidence type="ECO:0000313" key="2">
    <source>
        <dbReference type="Proteomes" id="UP001576708"/>
    </source>
</evidence>
<protein>
    <submittedName>
        <fullName evidence="1">Uncharacterized protein</fullName>
    </submittedName>
</protein>
<keyword evidence="2" id="KW-1185">Reference proteome</keyword>
<accession>A0ABV4VIF3</accession>
<dbReference type="RefSeq" id="WP_342201469.1">
    <property type="nucleotide sequence ID" value="NZ_JBCATE010000002.1"/>
</dbReference>
<evidence type="ECO:0000313" key="1">
    <source>
        <dbReference type="EMBL" id="MFB2620026.1"/>
    </source>
</evidence>
<gene>
    <name evidence="1" type="ORF">ACE02W_09445</name>
</gene>
<dbReference type="EMBL" id="JBHFGU010000002">
    <property type="protein sequence ID" value="MFB2620026.1"/>
    <property type="molecule type" value="Genomic_DNA"/>
</dbReference>
<organism evidence="1 2">
    <name type="scientific">Shewanella mangrovisoli</name>
    <dbReference type="NCBI Taxonomy" id="2864211"/>
    <lineage>
        <taxon>Bacteria</taxon>
        <taxon>Pseudomonadati</taxon>
        <taxon>Pseudomonadota</taxon>
        <taxon>Gammaproteobacteria</taxon>
        <taxon>Alteromonadales</taxon>
        <taxon>Shewanellaceae</taxon>
        <taxon>Shewanella</taxon>
    </lineage>
</organism>
<dbReference type="Proteomes" id="UP001576708">
    <property type="component" value="Unassembled WGS sequence"/>
</dbReference>
<name>A0ABV4VIF3_9GAMM</name>
<comment type="caution">
    <text evidence="1">The sequence shown here is derived from an EMBL/GenBank/DDBJ whole genome shotgun (WGS) entry which is preliminary data.</text>
</comment>
<reference evidence="1 2" key="1">
    <citation type="submission" date="2024-09" db="EMBL/GenBank/DDBJ databases">
        <authorList>
            <person name="Zhang Y."/>
        </authorList>
    </citation>
    <scope>NUCLEOTIDE SEQUENCE [LARGE SCALE GENOMIC DNA]</scope>
    <source>
        <strain evidence="1 2">ZJ318</strain>
    </source>
</reference>
<proteinExistence type="predicted"/>
<sequence length="145" mass="16649">MIQLARKEGIELYNYSMARMYFVGETLWFDIKGSAEDAKCNPDTVDCGMYPVIELGVQAPGHDIRKLAGTEFFHKGIENDEDDSCDALIYYFEHEPIINATIKISESQYQDKYKVIMSFMTNDIVDWELGPIRVNIDALFEITTN</sequence>